<reference evidence="1 2" key="1">
    <citation type="submission" date="2016-09" db="EMBL/GenBank/DDBJ databases">
        <title>Complete genome of Desulfosporosinus sp. OL.</title>
        <authorList>
            <person name="Mardanov A."/>
            <person name="Beletsky A."/>
            <person name="Panova A."/>
            <person name="Karnachuk O."/>
            <person name="Ravin N."/>
        </authorList>
    </citation>
    <scope>NUCLEOTIDE SEQUENCE [LARGE SCALE GENOMIC DNA]</scope>
    <source>
        <strain evidence="1 2">OL</strain>
    </source>
</reference>
<dbReference type="AlphaFoldDB" id="A0A1Q8QM98"/>
<evidence type="ECO:0008006" key="3">
    <source>
        <dbReference type="Google" id="ProtNLM"/>
    </source>
</evidence>
<dbReference type="Proteomes" id="UP000186102">
    <property type="component" value="Unassembled WGS sequence"/>
</dbReference>
<dbReference type="NCBIfam" id="NF047593">
    <property type="entry name" value="IS66_ISAeme5_TnpA"/>
    <property type="match status" value="1"/>
</dbReference>
<organism evidence="1 2">
    <name type="scientific">Desulfosporosinus metallidurans</name>
    <dbReference type="NCBI Taxonomy" id="1888891"/>
    <lineage>
        <taxon>Bacteria</taxon>
        <taxon>Bacillati</taxon>
        <taxon>Bacillota</taxon>
        <taxon>Clostridia</taxon>
        <taxon>Eubacteriales</taxon>
        <taxon>Desulfitobacteriaceae</taxon>
        <taxon>Desulfosporosinus</taxon>
    </lineage>
</organism>
<protein>
    <recommendedName>
        <fullName evidence="3">Helix-turn-helix domain-containing protein</fullName>
    </recommendedName>
</protein>
<evidence type="ECO:0000313" key="2">
    <source>
        <dbReference type="Proteomes" id="UP000186102"/>
    </source>
</evidence>
<gene>
    <name evidence="1" type="ORF">DSOL_4037</name>
</gene>
<sequence length="73" mass="8393">MTLDEQSKIRRQQVNAYRASGQTAAAWCSENNLSINTLRYWLTKCNREDKADLKQEAFIEVEATLRQGSSDHC</sequence>
<dbReference type="RefSeq" id="WP_075366448.1">
    <property type="nucleotide sequence ID" value="NZ_MLBF01000043.1"/>
</dbReference>
<comment type="caution">
    <text evidence="1">The sequence shown here is derived from an EMBL/GenBank/DDBJ whole genome shotgun (WGS) entry which is preliminary data.</text>
</comment>
<evidence type="ECO:0000313" key="1">
    <source>
        <dbReference type="EMBL" id="OLN28388.1"/>
    </source>
</evidence>
<proteinExistence type="predicted"/>
<keyword evidence="2" id="KW-1185">Reference proteome</keyword>
<dbReference type="STRING" id="1888891.DSOL_4037"/>
<name>A0A1Q8QM98_9FIRM</name>
<dbReference type="EMBL" id="MLBF01000043">
    <property type="protein sequence ID" value="OLN28388.1"/>
    <property type="molecule type" value="Genomic_DNA"/>
</dbReference>
<dbReference type="OrthoDB" id="9808061at2"/>
<accession>A0A1Q8QM98</accession>